<gene>
    <name evidence="2" type="ORF">EDD18DRAFT_1139105</name>
</gene>
<dbReference type="Proteomes" id="UP001175228">
    <property type="component" value="Unassembled WGS sequence"/>
</dbReference>
<feature type="compositionally biased region" description="Polar residues" evidence="1">
    <location>
        <begin position="29"/>
        <end position="39"/>
    </location>
</feature>
<evidence type="ECO:0008006" key="4">
    <source>
        <dbReference type="Google" id="ProtNLM"/>
    </source>
</evidence>
<evidence type="ECO:0000313" key="3">
    <source>
        <dbReference type="Proteomes" id="UP001175228"/>
    </source>
</evidence>
<reference evidence="2" key="1">
    <citation type="submission" date="2023-06" db="EMBL/GenBank/DDBJ databases">
        <authorList>
            <consortium name="Lawrence Berkeley National Laboratory"/>
            <person name="Ahrendt S."/>
            <person name="Sahu N."/>
            <person name="Indic B."/>
            <person name="Wong-Bajracharya J."/>
            <person name="Merenyi Z."/>
            <person name="Ke H.-M."/>
            <person name="Monk M."/>
            <person name="Kocsube S."/>
            <person name="Drula E."/>
            <person name="Lipzen A."/>
            <person name="Balint B."/>
            <person name="Henrissat B."/>
            <person name="Andreopoulos B."/>
            <person name="Martin F.M."/>
            <person name="Harder C.B."/>
            <person name="Rigling D."/>
            <person name="Ford K.L."/>
            <person name="Foster G.D."/>
            <person name="Pangilinan J."/>
            <person name="Papanicolaou A."/>
            <person name="Barry K."/>
            <person name="LaButti K."/>
            <person name="Viragh M."/>
            <person name="Koriabine M."/>
            <person name="Yan M."/>
            <person name="Riley R."/>
            <person name="Champramary S."/>
            <person name="Plett K.L."/>
            <person name="Tsai I.J."/>
            <person name="Slot J."/>
            <person name="Sipos G."/>
            <person name="Plett J."/>
            <person name="Nagy L.G."/>
            <person name="Grigoriev I.V."/>
        </authorList>
    </citation>
    <scope>NUCLEOTIDE SEQUENCE</scope>
    <source>
        <strain evidence="2">HWK02</strain>
    </source>
</reference>
<feature type="region of interest" description="Disordered" evidence="1">
    <location>
        <begin position="313"/>
        <end position="409"/>
    </location>
</feature>
<name>A0AA39QFN0_9AGAR</name>
<keyword evidence="3" id="KW-1185">Reference proteome</keyword>
<dbReference type="AlphaFoldDB" id="A0AA39QFN0"/>
<sequence length="607" mass="66674">MSWRIRDPPSPVLFHSPEPEIIRPLTPGTAVSRSTSPPTQAEGEIGAYSPCPASRTASPDPVSRPVSPCTASRTCSPRPVSPQPSPPHPSSPPIIRLDLVGQEQWSLNPLQIKTTFSIIGDNDFQRLSSPTCGIGWSFSLDLCAATTSVSERIRRGRRWVTVQSAIIDPSVVVMHASVQSGLAGFPRGNYSIRLLFRREGSVLAVMENDWEDHIGSAIPLGHCNIPLPLGEIFIDLVVTLSFPDSEPSLQIPRTISASMSKAIRATLDGGFPVDVKFMLFSRKYGETFVCDRRPIYASREVLKGRNSFLDSYMNDSRAGDDHPPATHQYPYEEDSDLESDFDEEARSVPGTSDGTPVETLLHALPPTHISELDTAQPKPPKSRRGRASSVTSISDVDTDLPSEHSPAKSLPSCTDFALTDSICIAEDQQAVSLTCDVIDEPMGLCAEEYQADKVESQEKISASLPHLSLINDVAFRTFRALIVYMYTKEVAFIPLKSSGGRSYNIGDACSPKSMYRLAVKASHEGLKKHSFDNLHSQLGPTNIITEIFSKFTADYPEIFEVELKVLLDHFTNPVVQEQWERMIDIVASGRLPHGADVLKKVTRALHT</sequence>
<protein>
    <recommendedName>
        <fullName evidence="4">BTB domain-containing protein</fullName>
    </recommendedName>
</protein>
<comment type="caution">
    <text evidence="2">The sequence shown here is derived from an EMBL/GenBank/DDBJ whole genome shotgun (WGS) entry which is preliminary data.</text>
</comment>
<evidence type="ECO:0000313" key="2">
    <source>
        <dbReference type="EMBL" id="KAK0502052.1"/>
    </source>
</evidence>
<feature type="compositionally biased region" description="Acidic residues" evidence="1">
    <location>
        <begin position="331"/>
        <end position="343"/>
    </location>
</feature>
<proteinExistence type="predicted"/>
<feature type="region of interest" description="Disordered" evidence="1">
    <location>
        <begin position="1"/>
        <end position="95"/>
    </location>
</feature>
<dbReference type="EMBL" id="JAUEPU010000005">
    <property type="protein sequence ID" value="KAK0502052.1"/>
    <property type="molecule type" value="Genomic_DNA"/>
</dbReference>
<organism evidence="2 3">
    <name type="scientific">Armillaria luteobubalina</name>
    <dbReference type="NCBI Taxonomy" id="153913"/>
    <lineage>
        <taxon>Eukaryota</taxon>
        <taxon>Fungi</taxon>
        <taxon>Dikarya</taxon>
        <taxon>Basidiomycota</taxon>
        <taxon>Agaricomycotina</taxon>
        <taxon>Agaricomycetes</taxon>
        <taxon>Agaricomycetidae</taxon>
        <taxon>Agaricales</taxon>
        <taxon>Marasmiineae</taxon>
        <taxon>Physalacriaceae</taxon>
        <taxon>Armillaria</taxon>
    </lineage>
</organism>
<feature type="compositionally biased region" description="Pro residues" evidence="1">
    <location>
        <begin position="79"/>
        <end position="92"/>
    </location>
</feature>
<evidence type="ECO:0000256" key="1">
    <source>
        <dbReference type="SAM" id="MobiDB-lite"/>
    </source>
</evidence>
<accession>A0AA39QFN0</accession>